<dbReference type="CDD" id="cd01837">
    <property type="entry name" value="SGNH_plant_lipase_like"/>
    <property type="match status" value="1"/>
</dbReference>
<dbReference type="InterPro" id="IPR036514">
    <property type="entry name" value="SGNH_hydro_sf"/>
</dbReference>
<dbReference type="GO" id="GO:0016042">
    <property type="term" value="P:lipid catabolic process"/>
    <property type="evidence" value="ECO:0007669"/>
    <property type="project" value="UniProtKB-KW"/>
</dbReference>
<evidence type="ECO:0000256" key="6">
    <source>
        <dbReference type="ARBA" id="ARBA00022963"/>
    </source>
</evidence>
<keyword evidence="7" id="KW-0443">Lipid metabolism</keyword>
<accession>A0A2R6RUC3</accession>
<evidence type="ECO:0000256" key="1">
    <source>
        <dbReference type="ARBA" id="ARBA00004613"/>
    </source>
</evidence>
<keyword evidence="6" id="KW-0442">Lipid degradation</keyword>
<dbReference type="Pfam" id="PF00657">
    <property type="entry name" value="Lipase_GDSL"/>
    <property type="match status" value="1"/>
</dbReference>
<comment type="caution">
    <text evidence="8">The sequence shown here is derived from an EMBL/GenBank/DDBJ whole genome shotgun (WGS) entry which is preliminary data.</text>
</comment>
<sequence>MPFSLQPNTLLSFLSQESAGKKMRGNLIPLFCLIIFLQYFSLGNSDSPLAPGLYVLGDSLLDSGNNNFLPTLARANFNPYGVNFPTGATGRFTNGRTVADFVAEFLGLPLPPPYMSFRRSGTGLNYASGSCGILPETGNYIGKCLNLDDQIDLFEQTVKVDLPKHHQSKEKISDYLSNSIFLVSVGSNDYINNYLQPNIYATSKRYSPHSFAQLLSTSLSYKFERLYKLGAKKVVMFEIGPVGCIPSITGQYTHDGQCVEEINQFVSLFNNQLPTMLHNLTSSLPGSVFVLGHVHWLGYDAIKHPSAYGLTETSNPCCITWANGTSGCIPGLEPCTTIDKHLFWDGYHLTQAVYSVIASHCIHNSSVCIPKSIKELVQM</sequence>
<dbReference type="OrthoDB" id="1600564at2759"/>
<evidence type="ECO:0000256" key="7">
    <source>
        <dbReference type="ARBA" id="ARBA00023098"/>
    </source>
</evidence>
<dbReference type="OMA" id="HYFFDAY"/>
<dbReference type="PANTHER" id="PTHR45650">
    <property type="entry name" value="GDSL-LIKE LIPASE/ACYLHYDROLASE-RELATED"/>
    <property type="match status" value="1"/>
</dbReference>
<name>A0A2R6RUC3_ACTCC</name>
<dbReference type="PANTHER" id="PTHR45650:SF14">
    <property type="entry name" value="GDSL ESTERASE_LIPASE 7-LIKE"/>
    <property type="match status" value="1"/>
</dbReference>
<organism evidence="8 9">
    <name type="scientific">Actinidia chinensis var. chinensis</name>
    <name type="common">Chinese soft-hair kiwi</name>
    <dbReference type="NCBI Taxonomy" id="1590841"/>
    <lineage>
        <taxon>Eukaryota</taxon>
        <taxon>Viridiplantae</taxon>
        <taxon>Streptophyta</taxon>
        <taxon>Embryophyta</taxon>
        <taxon>Tracheophyta</taxon>
        <taxon>Spermatophyta</taxon>
        <taxon>Magnoliopsida</taxon>
        <taxon>eudicotyledons</taxon>
        <taxon>Gunneridae</taxon>
        <taxon>Pentapetalae</taxon>
        <taxon>asterids</taxon>
        <taxon>Ericales</taxon>
        <taxon>Actinidiaceae</taxon>
        <taxon>Actinidia</taxon>
    </lineage>
</organism>
<dbReference type="GO" id="GO:0005576">
    <property type="term" value="C:extracellular region"/>
    <property type="evidence" value="ECO:0007669"/>
    <property type="project" value="UniProtKB-SubCell"/>
</dbReference>
<reference evidence="8 9" key="1">
    <citation type="submission" date="2017-07" db="EMBL/GenBank/DDBJ databases">
        <title>An improved, manually edited Actinidia chinensis var. chinensis (kiwifruit) genome highlights the challenges associated with draft genomes and gene prediction in plants.</title>
        <authorList>
            <person name="Pilkington S."/>
            <person name="Crowhurst R."/>
            <person name="Hilario E."/>
            <person name="Nardozza S."/>
            <person name="Fraser L."/>
            <person name="Peng Y."/>
            <person name="Gunaseelan K."/>
            <person name="Simpson R."/>
            <person name="Tahir J."/>
            <person name="Deroles S."/>
            <person name="Templeton K."/>
            <person name="Luo Z."/>
            <person name="Davy M."/>
            <person name="Cheng C."/>
            <person name="Mcneilage M."/>
            <person name="Scaglione D."/>
            <person name="Liu Y."/>
            <person name="Zhang Q."/>
            <person name="Datson P."/>
            <person name="De Silva N."/>
            <person name="Gardiner S."/>
            <person name="Bassett H."/>
            <person name="Chagne D."/>
            <person name="Mccallum J."/>
            <person name="Dzierzon H."/>
            <person name="Deng C."/>
            <person name="Wang Y.-Y."/>
            <person name="Barron N."/>
            <person name="Manako K."/>
            <person name="Bowen J."/>
            <person name="Foster T."/>
            <person name="Erridge Z."/>
            <person name="Tiffin H."/>
            <person name="Waite C."/>
            <person name="Davies K."/>
            <person name="Grierson E."/>
            <person name="Laing W."/>
            <person name="Kirk R."/>
            <person name="Chen X."/>
            <person name="Wood M."/>
            <person name="Montefiori M."/>
            <person name="Brummell D."/>
            <person name="Schwinn K."/>
            <person name="Catanach A."/>
            <person name="Fullerton C."/>
            <person name="Li D."/>
            <person name="Meiyalaghan S."/>
            <person name="Nieuwenhuizen N."/>
            <person name="Read N."/>
            <person name="Prakash R."/>
            <person name="Hunter D."/>
            <person name="Zhang H."/>
            <person name="Mckenzie M."/>
            <person name="Knabel M."/>
            <person name="Harris A."/>
            <person name="Allan A."/>
            <person name="Chen A."/>
            <person name="Janssen B."/>
            <person name="Plunkett B."/>
            <person name="Dwamena C."/>
            <person name="Voogd C."/>
            <person name="Leif D."/>
            <person name="Lafferty D."/>
            <person name="Souleyre E."/>
            <person name="Varkonyi-Gasic E."/>
            <person name="Gambi F."/>
            <person name="Hanley J."/>
            <person name="Yao J.-L."/>
            <person name="Cheung J."/>
            <person name="David K."/>
            <person name="Warren B."/>
            <person name="Marsh K."/>
            <person name="Snowden K."/>
            <person name="Lin-Wang K."/>
            <person name="Brian L."/>
            <person name="Martinez-Sanchez M."/>
            <person name="Wang M."/>
            <person name="Ileperuma N."/>
            <person name="Macnee N."/>
            <person name="Campin R."/>
            <person name="Mcatee P."/>
            <person name="Drummond R."/>
            <person name="Espley R."/>
            <person name="Ireland H."/>
            <person name="Wu R."/>
            <person name="Atkinson R."/>
            <person name="Karunairetnam S."/>
            <person name="Bulley S."/>
            <person name="Chunkath S."/>
            <person name="Hanley Z."/>
            <person name="Storey R."/>
            <person name="Thrimawithana A."/>
            <person name="Thomson S."/>
            <person name="David C."/>
            <person name="Testolin R."/>
        </authorList>
    </citation>
    <scope>NUCLEOTIDE SEQUENCE [LARGE SCALE GENOMIC DNA]</scope>
    <source>
        <strain evidence="9">cv. Red5</strain>
        <tissue evidence="8">Young leaf</tissue>
    </source>
</reference>
<comment type="similarity">
    <text evidence="2">Belongs to the 'GDSL' lipolytic enzyme family.</text>
</comment>
<proteinExistence type="inferred from homology"/>
<evidence type="ECO:0000256" key="5">
    <source>
        <dbReference type="ARBA" id="ARBA00022801"/>
    </source>
</evidence>
<keyword evidence="9" id="KW-1185">Reference proteome</keyword>
<keyword evidence="3" id="KW-0964">Secreted</keyword>
<evidence type="ECO:0000313" key="8">
    <source>
        <dbReference type="EMBL" id="PSS33632.1"/>
    </source>
</evidence>
<dbReference type="AlphaFoldDB" id="A0A2R6RUC3"/>
<evidence type="ECO:0000256" key="3">
    <source>
        <dbReference type="ARBA" id="ARBA00022525"/>
    </source>
</evidence>
<protein>
    <submittedName>
        <fullName evidence="8">GDSL esterase/lipase</fullName>
    </submittedName>
</protein>
<comment type="subcellular location">
    <subcellularLocation>
        <location evidence="1">Secreted</location>
    </subcellularLocation>
</comment>
<keyword evidence="5" id="KW-0378">Hydrolase</keyword>
<dbReference type="STRING" id="1590841.A0A2R6RUC3"/>
<dbReference type="InterPro" id="IPR051238">
    <property type="entry name" value="GDSL_esterase/lipase"/>
</dbReference>
<dbReference type="InParanoid" id="A0A2R6RUC3"/>
<dbReference type="Gene3D" id="3.40.50.1110">
    <property type="entry name" value="SGNH hydrolase"/>
    <property type="match status" value="1"/>
</dbReference>
<dbReference type="InterPro" id="IPR001087">
    <property type="entry name" value="GDSL"/>
</dbReference>
<dbReference type="GO" id="GO:0016788">
    <property type="term" value="F:hydrolase activity, acting on ester bonds"/>
    <property type="evidence" value="ECO:0007669"/>
    <property type="project" value="InterPro"/>
</dbReference>
<dbReference type="EMBL" id="NKQK01000003">
    <property type="protein sequence ID" value="PSS33632.1"/>
    <property type="molecule type" value="Genomic_DNA"/>
</dbReference>
<evidence type="ECO:0000256" key="2">
    <source>
        <dbReference type="ARBA" id="ARBA00008668"/>
    </source>
</evidence>
<gene>
    <name evidence="8" type="ORF">CEY00_Acc04032</name>
</gene>
<evidence type="ECO:0000256" key="4">
    <source>
        <dbReference type="ARBA" id="ARBA00022729"/>
    </source>
</evidence>
<keyword evidence="4" id="KW-0732">Signal</keyword>
<dbReference type="Gramene" id="PSS33632">
    <property type="protein sequence ID" value="PSS33632"/>
    <property type="gene ID" value="CEY00_Acc04032"/>
</dbReference>
<reference evidence="9" key="2">
    <citation type="journal article" date="2018" name="BMC Genomics">
        <title>A manually annotated Actinidia chinensis var. chinensis (kiwifruit) genome highlights the challenges associated with draft genomes and gene prediction in plants.</title>
        <authorList>
            <person name="Pilkington S.M."/>
            <person name="Crowhurst R."/>
            <person name="Hilario E."/>
            <person name="Nardozza S."/>
            <person name="Fraser L."/>
            <person name="Peng Y."/>
            <person name="Gunaseelan K."/>
            <person name="Simpson R."/>
            <person name="Tahir J."/>
            <person name="Deroles S.C."/>
            <person name="Templeton K."/>
            <person name="Luo Z."/>
            <person name="Davy M."/>
            <person name="Cheng C."/>
            <person name="McNeilage M."/>
            <person name="Scaglione D."/>
            <person name="Liu Y."/>
            <person name="Zhang Q."/>
            <person name="Datson P."/>
            <person name="De Silva N."/>
            <person name="Gardiner S.E."/>
            <person name="Bassett H."/>
            <person name="Chagne D."/>
            <person name="McCallum J."/>
            <person name="Dzierzon H."/>
            <person name="Deng C."/>
            <person name="Wang Y.Y."/>
            <person name="Barron L."/>
            <person name="Manako K."/>
            <person name="Bowen J."/>
            <person name="Foster T.M."/>
            <person name="Erridge Z.A."/>
            <person name="Tiffin H."/>
            <person name="Waite C.N."/>
            <person name="Davies K.M."/>
            <person name="Grierson E.P."/>
            <person name="Laing W.A."/>
            <person name="Kirk R."/>
            <person name="Chen X."/>
            <person name="Wood M."/>
            <person name="Montefiori M."/>
            <person name="Brummell D.A."/>
            <person name="Schwinn K.E."/>
            <person name="Catanach A."/>
            <person name="Fullerton C."/>
            <person name="Li D."/>
            <person name="Meiyalaghan S."/>
            <person name="Nieuwenhuizen N."/>
            <person name="Read N."/>
            <person name="Prakash R."/>
            <person name="Hunter D."/>
            <person name="Zhang H."/>
            <person name="McKenzie M."/>
            <person name="Knabel M."/>
            <person name="Harris A."/>
            <person name="Allan A.C."/>
            <person name="Gleave A."/>
            <person name="Chen A."/>
            <person name="Janssen B.J."/>
            <person name="Plunkett B."/>
            <person name="Ampomah-Dwamena C."/>
            <person name="Voogd C."/>
            <person name="Leif D."/>
            <person name="Lafferty D."/>
            <person name="Souleyre E.J.F."/>
            <person name="Varkonyi-Gasic E."/>
            <person name="Gambi F."/>
            <person name="Hanley J."/>
            <person name="Yao J.L."/>
            <person name="Cheung J."/>
            <person name="David K.M."/>
            <person name="Warren B."/>
            <person name="Marsh K."/>
            <person name="Snowden K.C."/>
            <person name="Lin-Wang K."/>
            <person name="Brian L."/>
            <person name="Martinez-Sanchez M."/>
            <person name="Wang M."/>
            <person name="Ileperuma N."/>
            <person name="Macnee N."/>
            <person name="Campin R."/>
            <person name="McAtee P."/>
            <person name="Drummond R.S.M."/>
            <person name="Espley R.V."/>
            <person name="Ireland H.S."/>
            <person name="Wu R."/>
            <person name="Atkinson R.G."/>
            <person name="Karunairetnam S."/>
            <person name="Bulley S."/>
            <person name="Chunkath S."/>
            <person name="Hanley Z."/>
            <person name="Storey R."/>
            <person name="Thrimawithana A.H."/>
            <person name="Thomson S."/>
            <person name="David C."/>
            <person name="Testolin R."/>
            <person name="Huang H."/>
            <person name="Hellens R.P."/>
            <person name="Schaffer R.J."/>
        </authorList>
    </citation>
    <scope>NUCLEOTIDE SEQUENCE [LARGE SCALE GENOMIC DNA]</scope>
    <source>
        <strain evidence="9">cv. Red5</strain>
    </source>
</reference>
<evidence type="ECO:0000313" key="9">
    <source>
        <dbReference type="Proteomes" id="UP000241394"/>
    </source>
</evidence>
<dbReference type="InterPro" id="IPR035669">
    <property type="entry name" value="SGNH_plant_lipase-like"/>
</dbReference>
<dbReference type="Proteomes" id="UP000241394">
    <property type="component" value="Chromosome LG3"/>
</dbReference>